<dbReference type="GO" id="GO:0006508">
    <property type="term" value="P:proteolysis"/>
    <property type="evidence" value="ECO:0007669"/>
    <property type="project" value="UniProtKB-KW"/>
</dbReference>
<evidence type="ECO:0000259" key="6">
    <source>
        <dbReference type="PROSITE" id="PS50249"/>
    </source>
</evidence>
<keyword evidence="8" id="KW-1185">Reference proteome</keyword>
<gene>
    <name evidence="7" type="ORF">CHM34_17680</name>
</gene>
<accession>A0A235B1J5</accession>
<dbReference type="EMBL" id="NOWF01000017">
    <property type="protein sequence ID" value="OYD06178.1"/>
    <property type="molecule type" value="Genomic_DNA"/>
</dbReference>
<feature type="domain" description="MPN" evidence="6">
    <location>
        <begin position="27"/>
        <end position="159"/>
    </location>
</feature>
<comment type="caution">
    <text evidence="7">The sequence shown here is derived from an EMBL/GenBank/DDBJ whole genome shotgun (WGS) entry which is preliminary data.</text>
</comment>
<dbReference type="GO" id="GO:0008235">
    <property type="term" value="F:metalloexopeptidase activity"/>
    <property type="evidence" value="ECO:0007669"/>
    <property type="project" value="TreeGrafter"/>
</dbReference>
<dbReference type="Pfam" id="PF14464">
    <property type="entry name" value="Prok-JAB"/>
    <property type="match status" value="1"/>
</dbReference>
<evidence type="ECO:0000256" key="2">
    <source>
        <dbReference type="ARBA" id="ARBA00022723"/>
    </source>
</evidence>
<dbReference type="PANTHER" id="PTHR34858:SF1">
    <property type="entry name" value="CYSO-CYSTEINE PEPTIDASE"/>
    <property type="match status" value="1"/>
</dbReference>
<name>A0A235B1J5_9BACL</name>
<evidence type="ECO:0000256" key="5">
    <source>
        <dbReference type="ARBA" id="ARBA00023049"/>
    </source>
</evidence>
<evidence type="ECO:0000256" key="4">
    <source>
        <dbReference type="ARBA" id="ARBA00022833"/>
    </source>
</evidence>
<dbReference type="InterPro" id="IPR051929">
    <property type="entry name" value="VirAsm_ModProt"/>
</dbReference>
<dbReference type="InterPro" id="IPR037518">
    <property type="entry name" value="MPN"/>
</dbReference>
<dbReference type="Proteomes" id="UP000215459">
    <property type="component" value="Unassembled WGS sequence"/>
</dbReference>
<dbReference type="GO" id="GO:0008270">
    <property type="term" value="F:zinc ion binding"/>
    <property type="evidence" value="ECO:0007669"/>
    <property type="project" value="TreeGrafter"/>
</dbReference>
<evidence type="ECO:0000256" key="1">
    <source>
        <dbReference type="ARBA" id="ARBA00022670"/>
    </source>
</evidence>
<organism evidence="7 8">
    <name type="scientific">Paludifilum halophilum</name>
    <dbReference type="NCBI Taxonomy" id="1642702"/>
    <lineage>
        <taxon>Bacteria</taxon>
        <taxon>Bacillati</taxon>
        <taxon>Bacillota</taxon>
        <taxon>Bacilli</taxon>
        <taxon>Bacillales</taxon>
        <taxon>Thermoactinomycetaceae</taxon>
        <taxon>Paludifilum</taxon>
    </lineage>
</organism>
<keyword evidence="4" id="KW-0862">Zinc</keyword>
<dbReference type="Gene3D" id="3.40.140.10">
    <property type="entry name" value="Cytidine Deaminase, domain 2"/>
    <property type="match status" value="1"/>
</dbReference>
<evidence type="ECO:0000256" key="3">
    <source>
        <dbReference type="ARBA" id="ARBA00022801"/>
    </source>
</evidence>
<dbReference type="PANTHER" id="PTHR34858">
    <property type="entry name" value="CYSO-CYSTEINE PEPTIDASE"/>
    <property type="match status" value="1"/>
</dbReference>
<dbReference type="InterPro" id="IPR000555">
    <property type="entry name" value="JAMM/MPN+_dom"/>
</dbReference>
<dbReference type="PROSITE" id="PS50249">
    <property type="entry name" value="MPN"/>
    <property type="match status" value="1"/>
</dbReference>
<keyword evidence="1" id="KW-0645">Protease</keyword>
<keyword evidence="5" id="KW-0482">Metalloprotease</keyword>
<dbReference type="OrthoDB" id="9802958at2"/>
<protein>
    <recommendedName>
        <fullName evidence="6">MPN domain-containing protein</fullName>
    </recommendedName>
</protein>
<dbReference type="SMART" id="SM00232">
    <property type="entry name" value="JAB_MPN"/>
    <property type="match status" value="1"/>
</dbReference>
<keyword evidence="2" id="KW-0479">Metal-binding</keyword>
<dbReference type="AlphaFoldDB" id="A0A235B1J5"/>
<sequence>MKQNLRQSGPTAVSTKRRGFIVVSSHLSIQVRVIRAVHWHCLQLLPKEGCGILAGQAPTITRFFPIPNRDNSNQTFSFDPRAYLDTIRKMRREGLDWLGIVHSHPDTEPYPSARDITHWHYPELSHWILSLRDRRPRLSAYYIQHGRVIPVMYQVLTDRDSTDRSRME</sequence>
<dbReference type="InterPro" id="IPR028090">
    <property type="entry name" value="JAB_dom_prok"/>
</dbReference>
<proteinExistence type="predicted"/>
<dbReference type="CDD" id="cd08070">
    <property type="entry name" value="MPN_like"/>
    <property type="match status" value="1"/>
</dbReference>
<evidence type="ECO:0000313" key="8">
    <source>
        <dbReference type="Proteomes" id="UP000215459"/>
    </source>
</evidence>
<evidence type="ECO:0000313" key="7">
    <source>
        <dbReference type="EMBL" id="OYD06178.1"/>
    </source>
</evidence>
<reference evidence="7 8" key="1">
    <citation type="submission" date="2017-07" db="EMBL/GenBank/DDBJ databases">
        <title>The genome sequence of Paludifilum halophilum highlights mechanisms for microbial adaptation to high salt environemnts.</title>
        <authorList>
            <person name="Belbahri L."/>
        </authorList>
    </citation>
    <scope>NUCLEOTIDE SEQUENCE [LARGE SCALE GENOMIC DNA]</scope>
    <source>
        <strain evidence="7 8">DSM 102817</strain>
    </source>
</reference>
<dbReference type="SUPFAM" id="SSF102712">
    <property type="entry name" value="JAB1/MPN domain"/>
    <property type="match status" value="1"/>
</dbReference>
<keyword evidence="3" id="KW-0378">Hydrolase</keyword>